<dbReference type="InterPro" id="IPR035874">
    <property type="entry name" value="IDS"/>
</dbReference>
<keyword evidence="3" id="KW-0479">Metal-binding</keyword>
<dbReference type="GO" id="GO:0004423">
    <property type="term" value="F:iduronate-2-sulfatase activity"/>
    <property type="evidence" value="ECO:0007669"/>
    <property type="project" value="InterPro"/>
</dbReference>
<organism evidence="10 11">
    <name type="scientific">Pelagicoccus mobilis</name>
    <dbReference type="NCBI Taxonomy" id="415221"/>
    <lineage>
        <taxon>Bacteria</taxon>
        <taxon>Pseudomonadati</taxon>
        <taxon>Verrucomicrobiota</taxon>
        <taxon>Opitutia</taxon>
        <taxon>Puniceicoccales</taxon>
        <taxon>Pelagicoccaceae</taxon>
        <taxon>Pelagicoccus</taxon>
    </lineage>
</organism>
<dbReference type="Gene3D" id="3.40.720.10">
    <property type="entry name" value="Alkaline Phosphatase, subunit A"/>
    <property type="match status" value="1"/>
</dbReference>
<comment type="similarity">
    <text evidence="2">Belongs to the sulfatase family.</text>
</comment>
<keyword evidence="4 8" id="KW-0732">Signal</keyword>
<dbReference type="CDD" id="cd16030">
    <property type="entry name" value="iduronate-2-sulfatase"/>
    <property type="match status" value="1"/>
</dbReference>
<evidence type="ECO:0000256" key="3">
    <source>
        <dbReference type="ARBA" id="ARBA00022723"/>
    </source>
</evidence>
<evidence type="ECO:0000259" key="9">
    <source>
        <dbReference type="Pfam" id="PF00884"/>
    </source>
</evidence>
<feature type="region of interest" description="Disordered" evidence="7">
    <location>
        <begin position="450"/>
        <end position="478"/>
    </location>
</feature>
<evidence type="ECO:0000256" key="8">
    <source>
        <dbReference type="SAM" id="SignalP"/>
    </source>
</evidence>
<reference evidence="10" key="1">
    <citation type="submission" date="2021-01" db="EMBL/GenBank/DDBJ databases">
        <title>Modified the classification status of verrucomicrobia.</title>
        <authorList>
            <person name="Feng X."/>
        </authorList>
    </citation>
    <scope>NUCLEOTIDE SEQUENCE</scope>
    <source>
        <strain evidence="10">KCTC 13126</strain>
    </source>
</reference>
<dbReference type="GO" id="GO:0046872">
    <property type="term" value="F:metal ion binding"/>
    <property type="evidence" value="ECO:0007669"/>
    <property type="project" value="UniProtKB-KW"/>
</dbReference>
<dbReference type="GO" id="GO:0005737">
    <property type="term" value="C:cytoplasm"/>
    <property type="evidence" value="ECO:0007669"/>
    <property type="project" value="TreeGrafter"/>
</dbReference>
<keyword evidence="5" id="KW-0378">Hydrolase</keyword>
<evidence type="ECO:0000256" key="1">
    <source>
        <dbReference type="ARBA" id="ARBA00001913"/>
    </source>
</evidence>
<feature type="chain" id="PRO_5037758149" evidence="8">
    <location>
        <begin position="23"/>
        <end position="478"/>
    </location>
</feature>
<evidence type="ECO:0000256" key="2">
    <source>
        <dbReference type="ARBA" id="ARBA00008779"/>
    </source>
</evidence>
<dbReference type="AlphaFoldDB" id="A0A934VT33"/>
<gene>
    <name evidence="10" type="ORF">JIN87_22380</name>
</gene>
<feature type="domain" description="Sulfatase N-terminal" evidence="9">
    <location>
        <begin position="27"/>
        <end position="365"/>
    </location>
</feature>
<evidence type="ECO:0000256" key="5">
    <source>
        <dbReference type="ARBA" id="ARBA00022801"/>
    </source>
</evidence>
<comment type="cofactor">
    <cofactor evidence="1">
        <name>Ca(2+)</name>
        <dbReference type="ChEBI" id="CHEBI:29108"/>
    </cofactor>
</comment>
<feature type="signal peptide" evidence="8">
    <location>
        <begin position="1"/>
        <end position="22"/>
    </location>
</feature>
<evidence type="ECO:0000256" key="7">
    <source>
        <dbReference type="SAM" id="MobiDB-lite"/>
    </source>
</evidence>
<evidence type="ECO:0000313" key="11">
    <source>
        <dbReference type="Proteomes" id="UP000617628"/>
    </source>
</evidence>
<dbReference type="EMBL" id="JAENIL010000053">
    <property type="protein sequence ID" value="MBK1879650.1"/>
    <property type="molecule type" value="Genomic_DNA"/>
</dbReference>
<dbReference type="InterPro" id="IPR017850">
    <property type="entry name" value="Alkaline_phosphatase_core_sf"/>
</dbReference>
<keyword evidence="11" id="KW-1185">Reference proteome</keyword>
<dbReference type="PANTHER" id="PTHR45953:SF1">
    <property type="entry name" value="IDURONATE 2-SULFATASE"/>
    <property type="match status" value="1"/>
</dbReference>
<protein>
    <submittedName>
        <fullName evidence="10">Sulfatase</fullName>
    </submittedName>
</protein>
<dbReference type="RefSeq" id="WP_200357864.1">
    <property type="nucleotide sequence ID" value="NZ_JAENIL010000053.1"/>
</dbReference>
<comment type="caution">
    <text evidence="10">The sequence shown here is derived from an EMBL/GenBank/DDBJ whole genome shotgun (WGS) entry which is preliminary data.</text>
</comment>
<dbReference type="PANTHER" id="PTHR45953">
    <property type="entry name" value="IDURONATE 2-SULFATASE"/>
    <property type="match status" value="1"/>
</dbReference>
<evidence type="ECO:0000313" key="10">
    <source>
        <dbReference type="EMBL" id="MBK1879650.1"/>
    </source>
</evidence>
<accession>A0A934VT33</accession>
<evidence type="ECO:0000256" key="6">
    <source>
        <dbReference type="ARBA" id="ARBA00022837"/>
    </source>
</evidence>
<proteinExistence type="inferred from homology"/>
<name>A0A934VT33_9BACT</name>
<dbReference type="SUPFAM" id="SSF53649">
    <property type="entry name" value="Alkaline phosphatase-like"/>
    <property type="match status" value="1"/>
</dbReference>
<dbReference type="Proteomes" id="UP000617628">
    <property type="component" value="Unassembled WGS sequence"/>
</dbReference>
<keyword evidence="6" id="KW-0106">Calcium</keyword>
<sequence length="478" mass="53882">MTSLRPLLALASTIIIALSTQASERYNVLLISIDDLNDWTGSLGGHPQANTPNIDRLAADGILFENAHCQAPVCQPSRASYMTSRYPSSTGLYFLNPGIRSSPALEGSLTLPERFAKEGYKIMAGGKVFHSTESEEILDPIGEYAGRMGGFGPIPEEKISQPFGHPLWDWGVYPENDDELPDYKVAKWAEKRLLEEHDQPFFMAVGFFRPHVPMYAPKKWFDQFPRDQVMLPEVKDDDRTDLPSYGENLTRLEHVSPPHQWLVESGEWKHAVQAYLATTTFADYCLGIVLDALERSPHKDNTIIALVSDHGFHLGEKSHWAKRTLWEDGTRVPLIFAGPGVKPELRSNRSVGLIDLYPTLLELNGLDADPKHEGLSLMPLIEDPETKWNRPIRTTFGKGNHALRNQRWRYIRYADGSEELYDHKNDPNEWDNLASNPEYSKIKRRLAKHLPTSEQPILGKGSTGHKALSATEAALRKQ</sequence>
<dbReference type="Pfam" id="PF00884">
    <property type="entry name" value="Sulfatase"/>
    <property type="match status" value="1"/>
</dbReference>
<dbReference type="InterPro" id="IPR000917">
    <property type="entry name" value="Sulfatase_N"/>
</dbReference>
<evidence type="ECO:0000256" key="4">
    <source>
        <dbReference type="ARBA" id="ARBA00022729"/>
    </source>
</evidence>